<dbReference type="PANTHER" id="PTHR39192">
    <property type="entry name" value="IRON UPTAKE SYSTEM COMPONENT EFEO"/>
    <property type="match status" value="1"/>
</dbReference>
<dbReference type="InterPro" id="IPR034981">
    <property type="entry name" value="Imelysin-like_EfeO/Algp7"/>
</dbReference>
<keyword evidence="5" id="KW-0449">Lipoprotein</keyword>
<dbReference type="GO" id="GO:0030313">
    <property type="term" value="C:cell envelope"/>
    <property type="evidence" value="ECO:0007669"/>
    <property type="project" value="UniProtKB-SubCell"/>
</dbReference>
<evidence type="ECO:0000313" key="5">
    <source>
        <dbReference type="EMBL" id="QDZ16024.1"/>
    </source>
</evidence>
<dbReference type="Gene3D" id="1.20.1420.20">
    <property type="entry name" value="M75 peptidase, HXXE motif"/>
    <property type="match status" value="1"/>
</dbReference>
<feature type="domain" description="Imelysin-like" evidence="4">
    <location>
        <begin position="159"/>
        <end position="388"/>
    </location>
</feature>
<evidence type="ECO:0000259" key="4">
    <source>
        <dbReference type="Pfam" id="PF09375"/>
    </source>
</evidence>
<dbReference type="KEGG" id="huw:FPZ11_15710"/>
<keyword evidence="6" id="KW-1185">Reference proteome</keyword>
<evidence type="ECO:0000313" key="6">
    <source>
        <dbReference type="Proteomes" id="UP000320216"/>
    </source>
</evidence>
<dbReference type="PANTHER" id="PTHR39192:SF1">
    <property type="entry name" value="IRON UPTAKE SYSTEM COMPONENT EFEO"/>
    <property type="match status" value="1"/>
</dbReference>
<dbReference type="Proteomes" id="UP000320216">
    <property type="component" value="Chromosome"/>
</dbReference>
<organism evidence="5 6">
    <name type="scientific">Humibacter ginsenosidimutans</name>
    <dbReference type="NCBI Taxonomy" id="2599293"/>
    <lineage>
        <taxon>Bacteria</taxon>
        <taxon>Bacillati</taxon>
        <taxon>Actinomycetota</taxon>
        <taxon>Actinomycetes</taxon>
        <taxon>Micrococcales</taxon>
        <taxon>Microbacteriaceae</taxon>
        <taxon>Humibacter</taxon>
    </lineage>
</organism>
<evidence type="ECO:0000256" key="3">
    <source>
        <dbReference type="ARBA" id="ARBA00022729"/>
    </source>
</evidence>
<name>A0A5B8M7N8_9MICO</name>
<dbReference type="CDD" id="cd14656">
    <property type="entry name" value="Imelysin-like_EfeO"/>
    <property type="match status" value="1"/>
</dbReference>
<accession>A0A5B8M7N8</accession>
<dbReference type="InterPro" id="IPR018976">
    <property type="entry name" value="Imelysin-like"/>
</dbReference>
<sequence>MRRGTVYGIAAGAGAAIVGAVVTAAVLGASVVPVATKATGDIAVDAGISGCGTGWTGSSAGALTFDVKNTSIAGMEVYLQRAGASAQPVYLDLESIGTGATVRGQVTLAAGRYRFVCLPADEDPIDGPVVTVSGAKHVLDATPGIVPVTQNNLIPAAKQYGTWIESRLPVLQGEASALQADVASGDLAKARTEWLTAHLEYESLGAAYGAFGDADTAINGMPASGRTALDDPDLTGFHKIEALLWSGATPATIVPFTKRLVADIGTLRTTFPTARIDPLDIGLRAHEILENALQFELTGATDAGSHTNLATLDANLAGTVQALQPLRGILKTRYPDLAKTDAAIAASRTLVESYRGANGSWTPVQNLSTAQRERLDAQIDQTVELLAPVAAICDVRRAAS</sequence>
<protein>
    <submittedName>
        <fullName evidence="5">EfeM/EfeO family lipoprotein</fullName>
    </submittedName>
</protein>
<evidence type="ECO:0000256" key="1">
    <source>
        <dbReference type="ARBA" id="ARBA00004196"/>
    </source>
</evidence>
<comment type="similarity">
    <text evidence="2">Belongs to the EfeM/EfeO family.</text>
</comment>
<dbReference type="Pfam" id="PF09375">
    <property type="entry name" value="Peptidase_M75"/>
    <property type="match status" value="1"/>
</dbReference>
<keyword evidence="3" id="KW-0732">Signal</keyword>
<reference evidence="5 6" key="1">
    <citation type="submission" date="2019-07" db="EMBL/GenBank/DDBJ databases">
        <title>Full genome sequence of Humibacter sp. WJ7-1.</title>
        <authorList>
            <person name="Im W.-T."/>
        </authorList>
    </citation>
    <scope>NUCLEOTIDE SEQUENCE [LARGE SCALE GENOMIC DNA]</scope>
    <source>
        <strain evidence="5 6">WJ7-1</strain>
    </source>
</reference>
<comment type="subcellular location">
    <subcellularLocation>
        <location evidence="1">Cell envelope</location>
    </subcellularLocation>
</comment>
<dbReference type="AlphaFoldDB" id="A0A5B8M7N8"/>
<dbReference type="EMBL" id="CP042305">
    <property type="protein sequence ID" value="QDZ16024.1"/>
    <property type="molecule type" value="Genomic_DNA"/>
</dbReference>
<dbReference type="InterPro" id="IPR038352">
    <property type="entry name" value="Imelysin_sf"/>
</dbReference>
<dbReference type="InterPro" id="IPR050894">
    <property type="entry name" value="EfeM/EfeO_iron_uptake"/>
</dbReference>
<dbReference type="RefSeq" id="WP_146322028.1">
    <property type="nucleotide sequence ID" value="NZ_CP042305.1"/>
</dbReference>
<dbReference type="OrthoDB" id="7260758at2"/>
<proteinExistence type="inferred from homology"/>
<evidence type="ECO:0000256" key="2">
    <source>
        <dbReference type="ARBA" id="ARBA00005989"/>
    </source>
</evidence>
<gene>
    <name evidence="5" type="ORF">FPZ11_15710</name>
</gene>